<evidence type="ECO:0000313" key="8">
    <source>
        <dbReference type="Proteomes" id="UP000271272"/>
    </source>
</evidence>
<dbReference type="InterPro" id="IPR027417">
    <property type="entry name" value="P-loop_NTPase"/>
</dbReference>
<accession>A0A3P1UQ43</accession>
<gene>
    <name evidence="7" type="ORF">EII10_11725</name>
</gene>
<dbReference type="Gene3D" id="3.40.50.300">
    <property type="entry name" value="P-loop containing nucleotide triphosphate hydrolases"/>
    <property type="match status" value="1"/>
</dbReference>
<proteinExistence type="predicted"/>
<comment type="caution">
    <text evidence="7">The sequence shown here is derived from an EMBL/GenBank/DDBJ whole genome shotgun (WGS) entry which is preliminary data.</text>
</comment>
<evidence type="ECO:0000256" key="4">
    <source>
        <dbReference type="ARBA" id="ARBA00022840"/>
    </source>
</evidence>
<dbReference type="InterPro" id="IPR003593">
    <property type="entry name" value="AAA+_ATPase"/>
</dbReference>
<organism evidence="7 8">
    <name type="scientific">Actinomyces bowdenii</name>
    <dbReference type="NCBI Taxonomy" id="131109"/>
    <lineage>
        <taxon>Bacteria</taxon>
        <taxon>Bacillati</taxon>
        <taxon>Actinomycetota</taxon>
        <taxon>Actinomycetes</taxon>
        <taxon>Actinomycetales</taxon>
        <taxon>Actinomycetaceae</taxon>
        <taxon>Actinomyces</taxon>
    </lineage>
</organism>
<sequence length="298" mass="31808">MSEAVRCEGLDFSYGARPVLRGVDLSIGRGEVVCLLGPNGAGKTTLVELLLGSLRPSAGSVRVLGRDPRGAGHAFWSRVGLVQQNWSDHPKWRVRDQLEWIRSTHQTVVDEVLEVGRALAAVGLEGRASSRLGDLSGGQRRAVDLAAALLARPELLILDEPTTGLDPAAKARMHDLILDQVDQVGATVLMTTHDLAEAERIASRILILAGGGIVANGTATQLRESLPGRAEVTWVHNGEHHVHATDSPEAFVAGLDLERISSLAVSRPTLEEAYLALTAGRGGAEGPRAVKEQEEYQS</sequence>
<dbReference type="Pfam" id="PF00005">
    <property type="entry name" value="ABC_tran"/>
    <property type="match status" value="1"/>
</dbReference>
<dbReference type="PROSITE" id="PS00211">
    <property type="entry name" value="ABC_TRANSPORTER_1"/>
    <property type="match status" value="1"/>
</dbReference>
<dbReference type="GO" id="GO:0016887">
    <property type="term" value="F:ATP hydrolysis activity"/>
    <property type="evidence" value="ECO:0007669"/>
    <property type="project" value="InterPro"/>
</dbReference>
<dbReference type="OrthoDB" id="9804819at2"/>
<dbReference type="SMART" id="SM00382">
    <property type="entry name" value="AAA"/>
    <property type="match status" value="1"/>
</dbReference>
<evidence type="ECO:0000256" key="1">
    <source>
        <dbReference type="ARBA" id="ARBA00004202"/>
    </source>
</evidence>
<dbReference type="EMBL" id="RQZC01000029">
    <property type="protein sequence ID" value="RRD23901.1"/>
    <property type="molecule type" value="Genomic_DNA"/>
</dbReference>
<dbReference type="InterPro" id="IPR017871">
    <property type="entry name" value="ABC_transporter-like_CS"/>
</dbReference>
<keyword evidence="8" id="KW-1185">Reference proteome</keyword>
<dbReference type="CDD" id="cd03230">
    <property type="entry name" value="ABC_DR_subfamily_A"/>
    <property type="match status" value="1"/>
</dbReference>
<protein>
    <submittedName>
        <fullName evidence="7">ABC transporter ATP-binding protein</fullName>
    </submittedName>
</protein>
<dbReference type="PROSITE" id="PS50893">
    <property type="entry name" value="ABC_TRANSPORTER_2"/>
    <property type="match status" value="1"/>
</dbReference>
<keyword evidence="2" id="KW-0813">Transport</keyword>
<dbReference type="Proteomes" id="UP000271272">
    <property type="component" value="Unassembled WGS sequence"/>
</dbReference>
<dbReference type="GO" id="GO:0005886">
    <property type="term" value="C:plasma membrane"/>
    <property type="evidence" value="ECO:0007669"/>
    <property type="project" value="UniProtKB-SubCell"/>
</dbReference>
<dbReference type="AlphaFoldDB" id="A0A3P1UQ43"/>
<evidence type="ECO:0000256" key="3">
    <source>
        <dbReference type="ARBA" id="ARBA00022741"/>
    </source>
</evidence>
<dbReference type="RefSeq" id="WP_124934672.1">
    <property type="nucleotide sequence ID" value="NZ_RQZC01000029.1"/>
</dbReference>
<dbReference type="PANTHER" id="PTHR42711:SF17">
    <property type="entry name" value="ABC TRANSPORTER ATP-BINDING PROTEIN"/>
    <property type="match status" value="1"/>
</dbReference>
<dbReference type="GO" id="GO:0005524">
    <property type="term" value="F:ATP binding"/>
    <property type="evidence" value="ECO:0007669"/>
    <property type="project" value="UniProtKB-KW"/>
</dbReference>
<comment type="subcellular location">
    <subcellularLocation>
        <location evidence="1">Cell membrane</location>
        <topology evidence="1">Peripheral membrane protein</topology>
    </subcellularLocation>
</comment>
<name>A0A3P1UQ43_9ACTO</name>
<keyword evidence="4 7" id="KW-0067">ATP-binding</keyword>
<evidence type="ECO:0000256" key="5">
    <source>
        <dbReference type="ARBA" id="ARBA00023251"/>
    </source>
</evidence>
<dbReference type="GO" id="GO:0046677">
    <property type="term" value="P:response to antibiotic"/>
    <property type="evidence" value="ECO:0007669"/>
    <property type="project" value="UniProtKB-KW"/>
</dbReference>
<dbReference type="InterPro" id="IPR050763">
    <property type="entry name" value="ABC_transporter_ATP-binding"/>
</dbReference>
<feature type="domain" description="ABC transporter" evidence="6">
    <location>
        <begin position="5"/>
        <end position="235"/>
    </location>
</feature>
<dbReference type="SUPFAM" id="SSF52540">
    <property type="entry name" value="P-loop containing nucleoside triphosphate hydrolases"/>
    <property type="match status" value="1"/>
</dbReference>
<keyword evidence="3" id="KW-0547">Nucleotide-binding</keyword>
<evidence type="ECO:0000313" key="7">
    <source>
        <dbReference type="EMBL" id="RRD23901.1"/>
    </source>
</evidence>
<dbReference type="PANTHER" id="PTHR42711">
    <property type="entry name" value="ABC TRANSPORTER ATP-BINDING PROTEIN"/>
    <property type="match status" value="1"/>
</dbReference>
<evidence type="ECO:0000256" key="2">
    <source>
        <dbReference type="ARBA" id="ARBA00022448"/>
    </source>
</evidence>
<dbReference type="InterPro" id="IPR003439">
    <property type="entry name" value="ABC_transporter-like_ATP-bd"/>
</dbReference>
<keyword evidence="5" id="KW-0046">Antibiotic resistance</keyword>
<reference evidence="7 8" key="1">
    <citation type="submission" date="2018-11" db="EMBL/GenBank/DDBJ databases">
        <title>Genomes From Bacteria Associated with the Canine Oral Cavity: a Test Case for Automated Genome-Based Taxonomic Assignment.</title>
        <authorList>
            <person name="Coil D.A."/>
            <person name="Jospin G."/>
            <person name="Darling A.E."/>
            <person name="Wallis C."/>
            <person name="Davis I.J."/>
            <person name="Harris S."/>
            <person name="Eisen J.A."/>
            <person name="Holcombe L.J."/>
            <person name="O'Flynn C."/>
        </authorList>
    </citation>
    <scope>NUCLEOTIDE SEQUENCE [LARGE SCALE GENOMIC DNA]</scope>
    <source>
        <strain evidence="7 8">OH5050</strain>
    </source>
</reference>
<evidence type="ECO:0000259" key="6">
    <source>
        <dbReference type="PROSITE" id="PS50893"/>
    </source>
</evidence>